<organism evidence="2 3">
    <name type="scientific">Candidatus Jorgensenbacteria bacterium GW2011_GWA2_45_13</name>
    <dbReference type="NCBI Taxonomy" id="1618662"/>
    <lineage>
        <taxon>Bacteria</taxon>
        <taxon>Candidatus Joergenseniibacteriota</taxon>
    </lineage>
</organism>
<evidence type="ECO:0000313" key="2">
    <source>
        <dbReference type="EMBL" id="KKT91707.1"/>
    </source>
</evidence>
<proteinExistence type="predicted"/>
<dbReference type="Proteomes" id="UP000033966">
    <property type="component" value="Unassembled WGS sequence"/>
</dbReference>
<name>A0A0G1NF20_9BACT</name>
<protein>
    <submittedName>
        <fullName evidence="2">Uncharacterized protein</fullName>
    </submittedName>
</protein>
<evidence type="ECO:0000313" key="3">
    <source>
        <dbReference type="Proteomes" id="UP000033966"/>
    </source>
</evidence>
<accession>A0A0G1NF20</accession>
<comment type="caution">
    <text evidence="2">The sequence shown here is derived from an EMBL/GenBank/DDBJ whole genome shotgun (WGS) entry which is preliminary data.</text>
</comment>
<keyword evidence="1" id="KW-0812">Transmembrane</keyword>
<feature type="transmembrane region" description="Helical" evidence="1">
    <location>
        <begin position="72"/>
        <end position="101"/>
    </location>
</feature>
<evidence type="ECO:0000256" key="1">
    <source>
        <dbReference type="SAM" id="Phobius"/>
    </source>
</evidence>
<reference evidence="2 3" key="1">
    <citation type="journal article" date="2015" name="Nature">
        <title>rRNA introns, odd ribosomes, and small enigmatic genomes across a large radiation of phyla.</title>
        <authorList>
            <person name="Brown C.T."/>
            <person name="Hug L.A."/>
            <person name="Thomas B.C."/>
            <person name="Sharon I."/>
            <person name="Castelle C.J."/>
            <person name="Singh A."/>
            <person name="Wilkins M.J."/>
            <person name="Williams K.H."/>
            <person name="Banfield J.F."/>
        </authorList>
    </citation>
    <scope>NUCLEOTIDE SEQUENCE [LARGE SCALE GENOMIC DNA]</scope>
</reference>
<sequence>MKKISKILFFTVCLIVYLNIGHAYIKTMYEVAEKQQAVTFTENLVNGPKFFNIASTHSLFQPKELSISIDTVFWPIFPLVSLLGWTCYGFFQIMILVWGYIQAVGRLLWWISLQGGMAEILGINGIIAIILFLALCYSLYKILPMLKK</sequence>
<keyword evidence="1" id="KW-1133">Transmembrane helix</keyword>
<dbReference type="AlphaFoldDB" id="A0A0G1NF20"/>
<dbReference type="EMBL" id="LCKF01000009">
    <property type="protein sequence ID" value="KKT91707.1"/>
    <property type="molecule type" value="Genomic_DNA"/>
</dbReference>
<feature type="transmembrane region" description="Helical" evidence="1">
    <location>
        <begin position="121"/>
        <end position="140"/>
    </location>
</feature>
<gene>
    <name evidence="2" type="ORF">UW92_C0009G0010</name>
</gene>
<keyword evidence="1" id="KW-0472">Membrane</keyword>